<comment type="caution">
    <text evidence="1">The sequence shown here is derived from an EMBL/GenBank/DDBJ whole genome shotgun (WGS) entry which is preliminary data.</text>
</comment>
<gene>
    <name evidence="1" type="ORF">QR680_018355</name>
</gene>
<dbReference type="EMBL" id="JAUCMV010000004">
    <property type="protein sequence ID" value="KAK0406075.1"/>
    <property type="molecule type" value="Genomic_DNA"/>
</dbReference>
<organism evidence="1 2">
    <name type="scientific">Steinernema hermaphroditum</name>
    <dbReference type="NCBI Taxonomy" id="289476"/>
    <lineage>
        <taxon>Eukaryota</taxon>
        <taxon>Metazoa</taxon>
        <taxon>Ecdysozoa</taxon>
        <taxon>Nematoda</taxon>
        <taxon>Chromadorea</taxon>
        <taxon>Rhabditida</taxon>
        <taxon>Tylenchina</taxon>
        <taxon>Panagrolaimomorpha</taxon>
        <taxon>Strongyloidoidea</taxon>
        <taxon>Steinernematidae</taxon>
        <taxon>Steinernema</taxon>
    </lineage>
</organism>
<keyword evidence="2" id="KW-1185">Reference proteome</keyword>
<dbReference type="AlphaFoldDB" id="A0AA39HHQ5"/>
<evidence type="ECO:0000313" key="2">
    <source>
        <dbReference type="Proteomes" id="UP001175271"/>
    </source>
</evidence>
<protein>
    <submittedName>
        <fullName evidence="1">Uncharacterized protein</fullName>
    </submittedName>
</protein>
<name>A0AA39HHQ5_9BILA</name>
<sequence>MEMTTKDESSMKCAIDVVQENVEHGGAALEEQELVEHDAEPIAPIEMEMATADESNAVKERRIEQPIAKDAGKKLGGKLKKAALYASSIVDPREWVLAFY</sequence>
<proteinExistence type="predicted"/>
<reference evidence="1" key="1">
    <citation type="submission" date="2023-06" db="EMBL/GenBank/DDBJ databases">
        <title>Genomic analysis of the entomopathogenic nematode Steinernema hermaphroditum.</title>
        <authorList>
            <person name="Schwarz E.M."/>
            <person name="Heppert J.K."/>
            <person name="Baniya A."/>
            <person name="Schwartz H.T."/>
            <person name="Tan C.-H."/>
            <person name="Antoshechkin I."/>
            <person name="Sternberg P.W."/>
            <person name="Goodrich-Blair H."/>
            <person name="Dillman A.R."/>
        </authorList>
    </citation>
    <scope>NUCLEOTIDE SEQUENCE</scope>
    <source>
        <strain evidence="1">PS9179</strain>
        <tissue evidence="1">Whole animal</tissue>
    </source>
</reference>
<accession>A0AA39HHQ5</accession>
<evidence type="ECO:0000313" key="1">
    <source>
        <dbReference type="EMBL" id="KAK0406075.1"/>
    </source>
</evidence>
<dbReference type="Proteomes" id="UP001175271">
    <property type="component" value="Unassembled WGS sequence"/>
</dbReference>